<dbReference type="EMBL" id="CP117884">
    <property type="protein sequence ID" value="WDF81881.1"/>
    <property type="molecule type" value="Genomic_DNA"/>
</dbReference>
<protein>
    <submittedName>
        <fullName evidence="3">VanZ family protein</fullName>
    </submittedName>
</protein>
<keyword evidence="1" id="KW-0472">Membrane</keyword>
<dbReference type="InterPro" id="IPR016747">
    <property type="entry name" value="Phosphotransbutyrylase"/>
</dbReference>
<keyword evidence="1" id="KW-0812">Transmembrane</keyword>
<sequence>MKVIKKYRWLLLALLVLAVLFVSSSMTYRQQTAVPLLERVLHNEPGRDWLSRLRINYGAGEIISVHTRGYFAFVEFLMRKFAHFATYFLLSSFLFVYLDQHVQPRWLQFLLTPLAVGGLAALDEWHQLFTGDRSPEVQDVILDMTGALVAVIVICAWRWFRRRKKSPSA</sequence>
<feature type="transmembrane region" description="Helical" evidence="1">
    <location>
        <begin position="140"/>
        <end position="160"/>
    </location>
</feature>
<accession>A0ABY7WQF0</accession>
<dbReference type="InterPro" id="IPR006976">
    <property type="entry name" value="VanZ-like"/>
</dbReference>
<feature type="transmembrane region" description="Helical" evidence="1">
    <location>
        <begin position="110"/>
        <end position="128"/>
    </location>
</feature>
<proteinExistence type="predicted"/>
<evidence type="ECO:0000313" key="4">
    <source>
        <dbReference type="Proteomes" id="UP001220377"/>
    </source>
</evidence>
<feature type="transmembrane region" description="Helical" evidence="1">
    <location>
        <begin position="81"/>
        <end position="98"/>
    </location>
</feature>
<dbReference type="PIRSF" id="PIRSF019083">
    <property type="entry name" value="UCP019083_VanZ"/>
    <property type="match status" value="1"/>
</dbReference>
<dbReference type="Pfam" id="PF04892">
    <property type="entry name" value="VanZ"/>
    <property type="match status" value="1"/>
</dbReference>
<keyword evidence="1" id="KW-1133">Transmembrane helix</keyword>
<dbReference type="NCBIfam" id="NF037970">
    <property type="entry name" value="vanZ_1"/>
    <property type="match status" value="1"/>
</dbReference>
<evidence type="ECO:0000313" key="3">
    <source>
        <dbReference type="EMBL" id="WDF81881.1"/>
    </source>
</evidence>
<keyword evidence="4" id="KW-1185">Reference proteome</keyword>
<evidence type="ECO:0000259" key="2">
    <source>
        <dbReference type="Pfam" id="PF04892"/>
    </source>
</evidence>
<feature type="domain" description="VanZ-like" evidence="2">
    <location>
        <begin position="10"/>
        <end position="156"/>
    </location>
</feature>
<name>A0ABY7WQF0_9LACO</name>
<dbReference type="Proteomes" id="UP001220377">
    <property type="component" value="Chromosome"/>
</dbReference>
<dbReference type="RefSeq" id="WP_274258947.1">
    <property type="nucleotide sequence ID" value="NZ_CP117884.1"/>
</dbReference>
<reference evidence="3 4" key="1">
    <citation type="submission" date="2023-02" db="EMBL/GenBank/DDBJ databases">
        <title>Genome sequence of Lacticaseibacillus sp. KACC 23028.</title>
        <authorList>
            <person name="Kim S."/>
            <person name="Heo J."/>
            <person name="Kwon S.-W."/>
        </authorList>
    </citation>
    <scope>NUCLEOTIDE SEQUENCE [LARGE SCALE GENOMIC DNA]</scope>
    <source>
        <strain evidence="3 4">KACC 23028</strain>
    </source>
</reference>
<gene>
    <name evidence="3" type="ORF">PQ472_08070</name>
</gene>
<evidence type="ECO:0000256" key="1">
    <source>
        <dbReference type="SAM" id="Phobius"/>
    </source>
</evidence>
<organism evidence="3 4">
    <name type="scientific">Lacticaseibacillus pabuli</name>
    <dbReference type="NCBI Taxonomy" id="3025672"/>
    <lineage>
        <taxon>Bacteria</taxon>
        <taxon>Bacillati</taxon>
        <taxon>Bacillota</taxon>
        <taxon>Bacilli</taxon>
        <taxon>Lactobacillales</taxon>
        <taxon>Lactobacillaceae</taxon>
        <taxon>Lacticaseibacillus</taxon>
    </lineage>
</organism>